<comment type="caution">
    <text evidence="3">The sequence shown here is derived from an EMBL/GenBank/DDBJ whole genome shotgun (WGS) entry which is preliminary data.</text>
</comment>
<name>A0A0L0JKF1_9ACTN</name>
<keyword evidence="1" id="KW-0560">Oxidoreductase</keyword>
<feature type="compositionally biased region" description="Low complexity" evidence="2">
    <location>
        <begin position="145"/>
        <end position="163"/>
    </location>
</feature>
<dbReference type="Gene3D" id="3.40.605.10">
    <property type="entry name" value="Aldehyde Dehydrogenase, Chain A, domain 1"/>
    <property type="match status" value="1"/>
</dbReference>
<dbReference type="SUPFAM" id="SSF53720">
    <property type="entry name" value="ALDH-like"/>
    <property type="match status" value="1"/>
</dbReference>
<protein>
    <submittedName>
        <fullName evidence="3">Uncharacterized protein</fullName>
    </submittedName>
</protein>
<evidence type="ECO:0000256" key="2">
    <source>
        <dbReference type="SAM" id="MobiDB-lite"/>
    </source>
</evidence>
<dbReference type="InterPro" id="IPR016162">
    <property type="entry name" value="Ald_DH_N"/>
</dbReference>
<reference evidence="4" key="1">
    <citation type="submission" date="2014-07" db="EMBL/GenBank/DDBJ databases">
        <title>Genome sequencing of plant-pathogenic Streptomyces species.</title>
        <authorList>
            <person name="Harrison J."/>
            <person name="Sapp M."/>
            <person name="Thwaites R."/>
            <person name="Studholme D.J."/>
        </authorList>
    </citation>
    <scope>NUCLEOTIDE SEQUENCE [LARGE SCALE GENOMIC DNA]</scope>
    <source>
        <strain evidence="4">NCPPB 4445</strain>
    </source>
</reference>
<evidence type="ECO:0000313" key="4">
    <source>
        <dbReference type="Proteomes" id="UP000037151"/>
    </source>
</evidence>
<sequence>MDKLVAGAREALAEFGALGQADVDRIVTRAALAALRCHVELAQLTVEETGRGVVEDKVVKNHFACEHVVHDMAGLETVGVISRDEVGGITEIADPAGVICAVTPATNPRGQRATRRSPLELRPTVRNGSTNQAVRPPPRTPRENPPWASAPATSRRTSSAQPT</sequence>
<accession>A0A0L0JKF1</accession>
<dbReference type="AlphaFoldDB" id="A0A0L0JKF1"/>
<dbReference type="GO" id="GO:0016491">
    <property type="term" value="F:oxidoreductase activity"/>
    <property type="evidence" value="ECO:0007669"/>
    <property type="project" value="UniProtKB-KW"/>
</dbReference>
<dbReference type="PATRIC" id="fig|42234.21.peg.7984"/>
<evidence type="ECO:0000313" key="3">
    <source>
        <dbReference type="EMBL" id="KND26171.1"/>
    </source>
</evidence>
<gene>
    <name evidence="3" type="ORF">IQ63_38780</name>
</gene>
<organism evidence="3 4">
    <name type="scientific">Streptomyces acidiscabies</name>
    <dbReference type="NCBI Taxonomy" id="42234"/>
    <lineage>
        <taxon>Bacteria</taxon>
        <taxon>Bacillati</taxon>
        <taxon>Actinomycetota</taxon>
        <taxon>Actinomycetes</taxon>
        <taxon>Kitasatosporales</taxon>
        <taxon>Streptomycetaceae</taxon>
        <taxon>Streptomyces</taxon>
    </lineage>
</organism>
<dbReference type="Proteomes" id="UP000037151">
    <property type="component" value="Unassembled WGS sequence"/>
</dbReference>
<dbReference type="EMBL" id="JPPY01000214">
    <property type="protein sequence ID" value="KND26171.1"/>
    <property type="molecule type" value="Genomic_DNA"/>
</dbReference>
<feature type="region of interest" description="Disordered" evidence="2">
    <location>
        <begin position="103"/>
        <end position="163"/>
    </location>
</feature>
<evidence type="ECO:0000256" key="1">
    <source>
        <dbReference type="ARBA" id="ARBA00023002"/>
    </source>
</evidence>
<proteinExistence type="predicted"/>
<dbReference type="InterPro" id="IPR016161">
    <property type="entry name" value="Ald_DH/histidinol_DH"/>
</dbReference>